<dbReference type="Pfam" id="PF13738">
    <property type="entry name" value="Pyr_redox_3"/>
    <property type="match status" value="1"/>
</dbReference>
<reference evidence="5" key="3">
    <citation type="submission" date="2018-08" db="EMBL/GenBank/DDBJ databases">
        <authorList>
            <person name="Guldener U."/>
        </authorList>
    </citation>
    <scope>NUCLEOTIDE SEQUENCE</scope>
    <source>
        <strain evidence="5">UB2</strain>
    </source>
</reference>
<dbReference type="EMBL" id="LT558120">
    <property type="protein sequence ID" value="SAM80013.1"/>
    <property type="molecule type" value="Genomic_DNA"/>
</dbReference>
<evidence type="ECO:0000313" key="4">
    <source>
        <dbReference type="EMBL" id="SAM80013.1"/>
    </source>
</evidence>
<dbReference type="PANTHER" id="PTHR23023">
    <property type="entry name" value="DIMETHYLANILINE MONOOXYGENASE"/>
    <property type="match status" value="1"/>
</dbReference>
<evidence type="ECO:0000313" key="6">
    <source>
        <dbReference type="Proteomes" id="UP000179920"/>
    </source>
</evidence>
<dbReference type="Gene3D" id="3.50.50.60">
    <property type="entry name" value="FAD/NAD(P)-binding domain"/>
    <property type="match status" value="2"/>
</dbReference>
<accession>A0A1K0H9T3</accession>
<keyword evidence="1" id="KW-0285">Flavoprotein</keyword>
<dbReference type="Proteomes" id="UP000658997">
    <property type="component" value="Unassembled WGS sequence"/>
</dbReference>
<proteinExistence type="predicted"/>
<organism evidence="4 6">
    <name type="scientific">Ustilago bromivora</name>
    <dbReference type="NCBI Taxonomy" id="307758"/>
    <lineage>
        <taxon>Eukaryota</taxon>
        <taxon>Fungi</taxon>
        <taxon>Dikarya</taxon>
        <taxon>Basidiomycota</taxon>
        <taxon>Ustilaginomycotina</taxon>
        <taxon>Ustilaginomycetes</taxon>
        <taxon>Ustilaginales</taxon>
        <taxon>Ustilaginaceae</taxon>
        <taxon>Ustilago</taxon>
    </lineage>
</organism>
<dbReference type="AlphaFoldDB" id="A0A1K0H9T3"/>
<keyword evidence="2" id="KW-0274">FAD</keyword>
<dbReference type="SUPFAM" id="SSF51905">
    <property type="entry name" value="FAD/NAD(P)-binding domain"/>
    <property type="match status" value="1"/>
</dbReference>
<evidence type="ECO:0000313" key="5">
    <source>
        <dbReference type="EMBL" id="SYW82373.1"/>
    </source>
</evidence>
<dbReference type="InterPro" id="IPR050346">
    <property type="entry name" value="FMO-like"/>
</dbReference>
<dbReference type="Proteomes" id="UP000179920">
    <property type="component" value="Chromosome IV"/>
</dbReference>
<evidence type="ECO:0000313" key="7">
    <source>
        <dbReference type="Proteomes" id="UP000658997"/>
    </source>
</evidence>
<keyword evidence="7" id="KW-1185">Reference proteome</keyword>
<dbReference type="GO" id="GO:0004497">
    <property type="term" value="F:monooxygenase activity"/>
    <property type="evidence" value="ECO:0007669"/>
    <property type="project" value="UniProtKB-KW"/>
</dbReference>
<dbReference type="EMBL" id="ULHB01000106">
    <property type="protein sequence ID" value="SYW82373.1"/>
    <property type="molecule type" value="Genomic_DNA"/>
</dbReference>
<name>A0A1K0H9T3_9BASI</name>
<dbReference type="InterPro" id="IPR036188">
    <property type="entry name" value="FAD/NAD-bd_sf"/>
</dbReference>
<sequence length="570" mass="64350">MTGTKLVTRTRSQRPESILIIGGGATGLATLRNLVEQVASDSSGTYPLFSPLLVERRDDVGGVWYWSDDTYSLERKVGADATQGLSPLYDPKGHPHWPSPAYVNLRGNVLPEFLEFSGKKMKPPANGETFPSLQETHTYLREFAHPYRQHIRCAVEVLRVQEVAGQEGWQVTLKDWATGVQSAGSFTPRVESKVFDRVVVAAGWYDTPYYPDVPGIEAAKKAGHVHHCKHYRDSSPYHSKKVVVVGNNNSANEVAAHLAPLNSTCHPVYRSSKSAPVDECPSLPDERIKDVGMITNYTLVHTSAGEKGTKLQLTLADASVIRDVDYVILGTGYRQKYPWLHVLTDAVRKSGGAETEPLTPERFKGTRVPFMYNHALFSKSRNLSLAFVGLVICTMPFSFNDLISAWITAVWAGKVTSIPTSIPARLQNEQERLHWLYQQKLKTARPGQKIDPQDPLTYTGFHLLGGSLKEGPPSELHFAQQLYDELAKVDPERVNKWDCKWDQAREERQTWMYRRKAQWLEENRDRIRHDPFDLLGSNRERYGHLVDDLVHPDWRQKIINALYLGADIVK</sequence>
<evidence type="ECO:0000256" key="2">
    <source>
        <dbReference type="ARBA" id="ARBA00022827"/>
    </source>
</evidence>
<dbReference type="OrthoDB" id="66881at2759"/>
<reference evidence="6" key="2">
    <citation type="submission" date="2016-04" db="EMBL/GenBank/DDBJ databases">
        <authorList>
            <person name="Guldener U."/>
            <person name="Guldener U."/>
        </authorList>
    </citation>
    <scope>NUCLEOTIDE SEQUENCE [LARGE SCALE GENOMIC DNA]</scope>
    <source>
        <strain evidence="6">UB2112</strain>
    </source>
</reference>
<keyword evidence="3" id="KW-0560">Oxidoreductase</keyword>
<evidence type="ECO:0000256" key="3">
    <source>
        <dbReference type="ARBA" id="ARBA00023002"/>
    </source>
</evidence>
<keyword evidence="4" id="KW-0503">Monooxygenase</keyword>
<evidence type="ECO:0000256" key="1">
    <source>
        <dbReference type="ARBA" id="ARBA00022630"/>
    </source>
</evidence>
<gene>
    <name evidence="5" type="ORF">UBRO2_04495</name>
    <name evidence="4" type="ORF">UBRO_02285</name>
</gene>
<protein>
    <submittedName>
        <fullName evidence="5">Related to FMO1 - flavin-containing monooxygenase</fullName>
    </submittedName>
    <submittedName>
        <fullName evidence="4">Related to FMO1-flavin-containing monooxygenase</fullName>
    </submittedName>
</protein>
<reference evidence="4" key="1">
    <citation type="submission" date="2016-04" db="EMBL/GenBank/DDBJ databases">
        <authorList>
            <person name="Evans L.H."/>
            <person name="Alamgir A."/>
            <person name="Owens N."/>
            <person name="Weber N.D."/>
            <person name="Virtaneva K."/>
            <person name="Barbian K."/>
            <person name="Babar A."/>
            <person name="Rosenke K."/>
        </authorList>
    </citation>
    <scope>NUCLEOTIDE SEQUENCE</scope>
    <source>
        <strain evidence="4">UB2112</strain>
    </source>
</reference>